<dbReference type="EMBL" id="CP017757">
    <property type="protein sequence ID" value="AQV95096.1"/>
    <property type="molecule type" value="Genomic_DNA"/>
</dbReference>
<protein>
    <submittedName>
        <fullName evidence="1">Uncharacterized protein</fullName>
    </submittedName>
</protein>
<dbReference type="KEGG" id="cuh:BJN34_14545"/>
<dbReference type="OrthoDB" id="9104467at2"/>
<proteinExistence type="predicted"/>
<accession>A0A1U9UQQ5</accession>
<dbReference type="Proteomes" id="UP000189627">
    <property type="component" value="Chromosome 1"/>
</dbReference>
<dbReference type="AlphaFoldDB" id="A0A1U9UQQ5"/>
<name>A0A1U9UQQ5_CUPNE</name>
<reference evidence="2" key="1">
    <citation type="submission" date="2017-02" db="EMBL/GenBank/DDBJ databases">
        <title>Complete genome sequence of Cupriavidus necator strain NH9, a 3-chlorobenzoate degrader.</title>
        <authorList>
            <person name="Moriuchi R."/>
            <person name="Dohra H."/>
            <person name="Ogawa N."/>
        </authorList>
    </citation>
    <scope>NUCLEOTIDE SEQUENCE [LARGE SCALE GENOMIC DNA]</scope>
    <source>
        <strain evidence="2">NH9</strain>
    </source>
</reference>
<organism evidence="1 2">
    <name type="scientific">Cupriavidus necator</name>
    <name type="common">Alcaligenes eutrophus</name>
    <name type="synonym">Ralstonia eutropha</name>
    <dbReference type="NCBI Taxonomy" id="106590"/>
    <lineage>
        <taxon>Bacteria</taxon>
        <taxon>Pseudomonadati</taxon>
        <taxon>Pseudomonadota</taxon>
        <taxon>Betaproteobacteria</taxon>
        <taxon>Burkholderiales</taxon>
        <taxon>Burkholderiaceae</taxon>
        <taxon>Cupriavidus</taxon>
    </lineage>
</organism>
<evidence type="ECO:0000313" key="1">
    <source>
        <dbReference type="EMBL" id="AQV95096.1"/>
    </source>
</evidence>
<dbReference type="RefSeq" id="WP_078197243.1">
    <property type="nucleotide sequence ID" value="NZ_CP017757.2"/>
</dbReference>
<evidence type="ECO:0000313" key="2">
    <source>
        <dbReference type="Proteomes" id="UP000189627"/>
    </source>
</evidence>
<sequence length="87" mass="8772">MQSTLMIKDLPLDKELDGKTMSAVRGGHAVSVVGGNAQNVIGGGGFASPTLGLQVGPTVNTIDASSHLSLKIPTLQNFGNGTQVAAL</sequence>
<gene>
    <name evidence="1" type="ORF">BJN34_14545</name>
</gene>